<keyword evidence="2" id="KW-1003">Cell membrane</keyword>
<evidence type="ECO:0000313" key="11">
    <source>
        <dbReference type="WBParaSite" id="PSAMB.scaffold469size50147.g6138.t1"/>
    </source>
</evidence>
<dbReference type="Proteomes" id="UP000887566">
    <property type="component" value="Unplaced"/>
</dbReference>
<dbReference type="InterPro" id="IPR017452">
    <property type="entry name" value="GPCR_Rhodpsn_7TM"/>
</dbReference>
<dbReference type="GO" id="GO:0005886">
    <property type="term" value="C:plasma membrane"/>
    <property type="evidence" value="ECO:0007669"/>
    <property type="project" value="UniProtKB-SubCell"/>
</dbReference>
<feature type="transmembrane region" description="Helical" evidence="8">
    <location>
        <begin position="263"/>
        <end position="288"/>
    </location>
</feature>
<dbReference type="WBParaSite" id="PSAMB.scaffold469size50147.g6138.t1">
    <property type="protein sequence ID" value="PSAMB.scaffold469size50147.g6138.t1"/>
    <property type="gene ID" value="PSAMB.scaffold469size50147.g6138"/>
</dbReference>
<evidence type="ECO:0000256" key="2">
    <source>
        <dbReference type="ARBA" id="ARBA00022475"/>
    </source>
</evidence>
<keyword evidence="5" id="KW-0297">G-protein coupled receptor</keyword>
<dbReference type="PANTHER" id="PTHR37441">
    <property type="entry name" value="PROTEIN CBG16518"/>
    <property type="match status" value="1"/>
</dbReference>
<feature type="transmembrane region" description="Helical" evidence="8">
    <location>
        <begin position="172"/>
        <end position="194"/>
    </location>
</feature>
<evidence type="ECO:0000259" key="9">
    <source>
        <dbReference type="PROSITE" id="PS50262"/>
    </source>
</evidence>
<evidence type="ECO:0000313" key="10">
    <source>
        <dbReference type="Proteomes" id="UP000887566"/>
    </source>
</evidence>
<dbReference type="PROSITE" id="PS50262">
    <property type="entry name" value="G_PROTEIN_RECEP_F1_2"/>
    <property type="match status" value="1"/>
</dbReference>
<feature type="transmembrane region" description="Helical" evidence="8">
    <location>
        <begin position="136"/>
        <end position="160"/>
    </location>
</feature>
<name>A0A914WPR8_9BILA</name>
<dbReference type="GO" id="GO:0004930">
    <property type="term" value="F:G protein-coupled receptor activity"/>
    <property type="evidence" value="ECO:0007669"/>
    <property type="project" value="UniProtKB-KW"/>
</dbReference>
<evidence type="ECO:0000256" key="1">
    <source>
        <dbReference type="ARBA" id="ARBA00004651"/>
    </source>
</evidence>
<evidence type="ECO:0000256" key="7">
    <source>
        <dbReference type="ARBA" id="ARBA00023224"/>
    </source>
</evidence>
<protein>
    <submittedName>
        <fullName evidence="11">G-protein coupled receptors family 1 profile domain-containing protein</fullName>
    </submittedName>
</protein>
<feature type="transmembrane region" description="Helical" evidence="8">
    <location>
        <begin position="100"/>
        <end position="124"/>
    </location>
</feature>
<evidence type="ECO:0000256" key="5">
    <source>
        <dbReference type="ARBA" id="ARBA00023040"/>
    </source>
</evidence>
<dbReference type="CDD" id="cd00637">
    <property type="entry name" value="7tm_classA_rhodopsin-like"/>
    <property type="match status" value="1"/>
</dbReference>
<evidence type="ECO:0000256" key="6">
    <source>
        <dbReference type="ARBA" id="ARBA00023136"/>
    </source>
</evidence>
<feature type="transmembrane region" description="Helical" evidence="8">
    <location>
        <begin position="214"/>
        <end position="233"/>
    </location>
</feature>
<accession>A0A914WPR8</accession>
<comment type="subcellular location">
    <subcellularLocation>
        <location evidence="1">Cell membrane</location>
        <topology evidence="1">Multi-pass membrane protein</topology>
    </subcellularLocation>
</comment>
<organism evidence="10 11">
    <name type="scientific">Plectus sambesii</name>
    <dbReference type="NCBI Taxonomy" id="2011161"/>
    <lineage>
        <taxon>Eukaryota</taxon>
        <taxon>Metazoa</taxon>
        <taxon>Ecdysozoa</taxon>
        <taxon>Nematoda</taxon>
        <taxon>Chromadorea</taxon>
        <taxon>Plectida</taxon>
        <taxon>Plectina</taxon>
        <taxon>Plectoidea</taxon>
        <taxon>Plectidae</taxon>
        <taxon>Plectus</taxon>
    </lineage>
</organism>
<keyword evidence="5" id="KW-0675">Receptor</keyword>
<sequence>MGSGGNERRGKTTQRLSSDLIWSDARKSAHQLYWRQSSVAPRKPLAQKEANTNAASVYQLVALPATIHFVLSPTAFVDRREHEQGRTLWLTTRKLTIKEVAFIIPLPFAVFGFLINALFIGAVVTGLRKRQLGKKLYAFLLCRAVADLLSSVVMVGLGLAEIFEFLSVTDCVALLMLCEFSFWTSAFANLSLSLLKLVAVKRPLWYRAKFTKKVCTTVIVTFVLIATACALFQCLLQKTVLNMRAPHLRPLCYSAQTCLHLLLGWWIFVTGGVYACVLGCSLFTYYLVKQRTHETGPVTLSLRPSRSFNNASACSNGGGGASANAARYWKLGLNILVYGIGNVLEIPGGAVGIYYSPLFYLGDYTIPCNYESLNEVTRLRFAFYFVELSHVMFNLRICCDPIANFLIDPSLRKALWSHWPKWRSSRNSGVASNRFQPDWL</sequence>
<evidence type="ECO:0000256" key="8">
    <source>
        <dbReference type="SAM" id="Phobius"/>
    </source>
</evidence>
<keyword evidence="4 8" id="KW-1133">Transmembrane helix</keyword>
<dbReference type="Gene3D" id="1.20.1070.10">
    <property type="entry name" value="Rhodopsin 7-helix transmembrane proteins"/>
    <property type="match status" value="1"/>
</dbReference>
<keyword evidence="10" id="KW-1185">Reference proteome</keyword>
<reference evidence="11" key="1">
    <citation type="submission" date="2022-11" db="UniProtKB">
        <authorList>
            <consortium name="WormBaseParasite"/>
        </authorList>
    </citation>
    <scope>IDENTIFICATION</scope>
</reference>
<keyword evidence="7" id="KW-0807">Transducer</keyword>
<dbReference type="AlphaFoldDB" id="A0A914WPR8"/>
<keyword evidence="3 8" id="KW-0812">Transmembrane</keyword>
<proteinExistence type="predicted"/>
<feature type="domain" description="G-protein coupled receptors family 1 profile" evidence="9">
    <location>
        <begin position="115"/>
        <end position="231"/>
    </location>
</feature>
<keyword evidence="6 8" id="KW-0472">Membrane</keyword>
<dbReference type="SUPFAM" id="SSF81321">
    <property type="entry name" value="Family A G protein-coupled receptor-like"/>
    <property type="match status" value="1"/>
</dbReference>
<evidence type="ECO:0000256" key="4">
    <source>
        <dbReference type="ARBA" id="ARBA00022989"/>
    </source>
</evidence>
<dbReference type="InterPro" id="IPR040435">
    <property type="entry name" value="Put_GPCR_Chromadorea"/>
</dbReference>
<evidence type="ECO:0000256" key="3">
    <source>
        <dbReference type="ARBA" id="ARBA00022692"/>
    </source>
</evidence>